<dbReference type="Pfam" id="PF01208">
    <property type="entry name" value="URO-D"/>
    <property type="match status" value="1"/>
</dbReference>
<evidence type="ECO:0000259" key="1">
    <source>
        <dbReference type="Pfam" id="PF01208"/>
    </source>
</evidence>
<name>A0A7J3MXR9_9CREN</name>
<organism evidence="3">
    <name type="scientific">Ignisphaera aggregans</name>
    <dbReference type="NCBI Taxonomy" id="334771"/>
    <lineage>
        <taxon>Archaea</taxon>
        <taxon>Thermoproteota</taxon>
        <taxon>Thermoprotei</taxon>
        <taxon>Desulfurococcales</taxon>
        <taxon>Desulfurococcaceae</taxon>
        <taxon>Ignisphaera</taxon>
    </lineage>
</organism>
<sequence length="442" mass="51063">MNDSTITSRERVLIALRHEEPDRVPIDFGSTHVSTINPLSYRDLRKYLGLVEKPARIKDVVAQLTEVDADILQIFHIDLIDVNRHLPPTTGEDYYRDLFYQCMTCLYKESETGRAEIYEQNWKQWTHRYLGFVEEIPACIDIVEEGDSLSIYLNKSVLLGKGSKTSSTFSPPDAHGINPLANAKNVEDVKNFDWELFKVSDRYVEFLKKKSEYLYKNTKYALVFSLAGRMHAWAQGLRGWTRWLSDLRLRKNLAEAVLDYIMDVLMYNVKKYVEAFGEYVQVIGFADDLGTEEGPQISIQTFRDIYKHRYEEIFSYIKKHSKMYVFLHSDGAIFPLIKEFIDTGLDIINPIQLSAKGMDPEKLKKEYGEQITFWGGGADVQRVLPFAKVDEVVQHVKNLIKIFAPRGGFIFAATHNIQPPTPPENIVSVFKTAYENVRYLIR</sequence>
<dbReference type="AlphaFoldDB" id="A0A7J3MXR9"/>
<dbReference type="InterPro" id="IPR052024">
    <property type="entry name" value="Methanogen_methyltrans"/>
</dbReference>
<dbReference type="PANTHER" id="PTHR47099">
    <property type="entry name" value="METHYLCOBAMIDE:COM METHYLTRANSFERASE MTBA"/>
    <property type="match status" value="1"/>
</dbReference>
<gene>
    <name evidence="2" type="ORF">ENT99_00505</name>
    <name evidence="3" type="ORF">ENU64_02255</name>
</gene>
<dbReference type="SUPFAM" id="SSF51726">
    <property type="entry name" value="UROD/MetE-like"/>
    <property type="match status" value="1"/>
</dbReference>
<dbReference type="Gene3D" id="3.20.20.210">
    <property type="match status" value="1"/>
</dbReference>
<dbReference type="EMBL" id="DTAU01000013">
    <property type="protein sequence ID" value="HFQ78170.1"/>
    <property type="molecule type" value="Genomic_DNA"/>
</dbReference>
<dbReference type="PANTHER" id="PTHR47099:SF1">
    <property type="entry name" value="METHYLCOBAMIDE:COM METHYLTRANSFERASE MTBA"/>
    <property type="match status" value="1"/>
</dbReference>
<dbReference type="EMBL" id="DTDH01000064">
    <property type="protein sequence ID" value="HGT98240.1"/>
    <property type="molecule type" value="Genomic_DNA"/>
</dbReference>
<reference evidence="3" key="1">
    <citation type="journal article" date="2020" name="mSystems">
        <title>Genome- and Community-Level Interaction Insights into Carbon Utilization and Element Cycling Functions of Hydrothermarchaeota in Hydrothermal Sediment.</title>
        <authorList>
            <person name="Zhou Z."/>
            <person name="Liu Y."/>
            <person name="Xu W."/>
            <person name="Pan J."/>
            <person name="Luo Z.H."/>
            <person name="Li M."/>
        </authorList>
    </citation>
    <scope>NUCLEOTIDE SEQUENCE [LARGE SCALE GENOMIC DNA]</scope>
    <source>
        <strain evidence="2">SpSt-629</strain>
        <strain evidence="3">SpSt-688</strain>
    </source>
</reference>
<protein>
    <recommendedName>
        <fullName evidence="1">Uroporphyrinogen decarboxylase (URO-D) domain-containing protein</fullName>
    </recommendedName>
</protein>
<evidence type="ECO:0000313" key="2">
    <source>
        <dbReference type="EMBL" id="HFQ78170.1"/>
    </source>
</evidence>
<feature type="domain" description="Uroporphyrinogen decarboxylase (URO-D)" evidence="1">
    <location>
        <begin position="235"/>
        <end position="434"/>
    </location>
</feature>
<dbReference type="GO" id="GO:0006779">
    <property type="term" value="P:porphyrin-containing compound biosynthetic process"/>
    <property type="evidence" value="ECO:0007669"/>
    <property type="project" value="InterPro"/>
</dbReference>
<accession>A0A7J3MXR9</accession>
<proteinExistence type="predicted"/>
<comment type="caution">
    <text evidence="3">The sequence shown here is derived from an EMBL/GenBank/DDBJ whole genome shotgun (WGS) entry which is preliminary data.</text>
</comment>
<dbReference type="InterPro" id="IPR038071">
    <property type="entry name" value="UROD/MetE-like_sf"/>
</dbReference>
<dbReference type="GO" id="GO:0004853">
    <property type="term" value="F:uroporphyrinogen decarboxylase activity"/>
    <property type="evidence" value="ECO:0007669"/>
    <property type="project" value="InterPro"/>
</dbReference>
<evidence type="ECO:0000313" key="3">
    <source>
        <dbReference type="EMBL" id="HGT98240.1"/>
    </source>
</evidence>
<dbReference type="InterPro" id="IPR000257">
    <property type="entry name" value="Uroporphyrinogen_deCOase"/>
</dbReference>